<organism evidence="2 3">
    <name type="scientific">Flavivirga algicola</name>
    <dbReference type="NCBI Taxonomy" id="2729136"/>
    <lineage>
        <taxon>Bacteria</taxon>
        <taxon>Pseudomonadati</taxon>
        <taxon>Bacteroidota</taxon>
        <taxon>Flavobacteriia</taxon>
        <taxon>Flavobacteriales</taxon>
        <taxon>Flavobacteriaceae</taxon>
        <taxon>Flavivirga</taxon>
    </lineage>
</organism>
<keyword evidence="3" id="KW-1185">Reference proteome</keyword>
<feature type="coiled-coil region" evidence="1">
    <location>
        <begin position="204"/>
        <end position="249"/>
    </location>
</feature>
<accession>A0ABX1S1B4</accession>
<evidence type="ECO:0008006" key="4">
    <source>
        <dbReference type="Google" id="ProtNLM"/>
    </source>
</evidence>
<evidence type="ECO:0000313" key="3">
    <source>
        <dbReference type="Proteomes" id="UP000746690"/>
    </source>
</evidence>
<name>A0ABX1S1B4_9FLAO</name>
<gene>
    <name evidence="2" type="ORF">HHX25_19095</name>
</gene>
<evidence type="ECO:0000313" key="2">
    <source>
        <dbReference type="EMBL" id="NMH89621.1"/>
    </source>
</evidence>
<comment type="caution">
    <text evidence="2">The sequence shown here is derived from an EMBL/GenBank/DDBJ whole genome shotgun (WGS) entry which is preliminary data.</text>
</comment>
<dbReference type="Gene3D" id="2.30.30.40">
    <property type="entry name" value="SH3 Domains"/>
    <property type="match status" value="1"/>
</dbReference>
<proteinExistence type="predicted"/>
<keyword evidence="1" id="KW-0175">Coiled coil</keyword>
<sequence>MKYNLLILIIIYFTTHLHSQTFLLIKGMDICIRDAPVNGSVIMKLNEGYRCEIVKKGAEGKISGDNDLWYQISFNERLGWVFGSQTSVKSKPSQTNITFLESFKEFIYLLKSDLTKANKFVHPEYQFRNVEEGNGTYNYCNNNSSIDSLFQRANYQGFISELSNSENFPIIYGNWREMGTEKKGIYINSDNISGHCYGIQEIHLNVLKNELEYLDDDNVKSENERKQENESINKELKKYKALLDIEKRLKQEVRVVTDKSLMTFYFLQEKSKWYLVEINPFYF</sequence>
<dbReference type="RefSeq" id="WP_169676763.1">
    <property type="nucleotide sequence ID" value="NZ_JABBHF010000014.1"/>
</dbReference>
<reference evidence="2 3" key="1">
    <citation type="submission" date="2020-04" db="EMBL/GenBank/DDBJ databases">
        <title>A Flavivirga sp. nov.</title>
        <authorList>
            <person name="Sun X."/>
        </authorList>
    </citation>
    <scope>NUCLEOTIDE SEQUENCE [LARGE SCALE GENOMIC DNA]</scope>
    <source>
        <strain evidence="2 3">Y03</strain>
    </source>
</reference>
<protein>
    <recommendedName>
        <fullName evidence="4">SH3b domain-containing protein</fullName>
    </recommendedName>
</protein>
<dbReference type="EMBL" id="JABBHF010000014">
    <property type="protein sequence ID" value="NMH89621.1"/>
    <property type="molecule type" value="Genomic_DNA"/>
</dbReference>
<dbReference type="Proteomes" id="UP000746690">
    <property type="component" value="Unassembled WGS sequence"/>
</dbReference>
<evidence type="ECO:0000256" key="1">
    <source>
        <dbReference type="SAM" id="Coils"/>
    </source>
</evidence>